<evidence type="ECO:0000259" key="3">
    <source>
        <dbReference type="Pfam" id="PF03779"/>
    </source>
</evidence>
<evidence type="ECO:0000256" key="1">
    <source>
        <dbReference type="SAM" id="MobiDB-lite"/>
    </source>
</evidence>
<feature type="transmembrane region" description="Helical" evidence="2">
    <location>
        <begin position="75"/>
        <end position="95"/>
    </location>
</feature>
<feature type="transmembrane region" description="Helical" evidence="2">
    <location>
        <begin position="140"/>
        <end position="159"/>
    </location>
</feature>
<evidence type="ECO:0000313" key="5">
    <source>
        <dbReference type="Proteomes" id="UP000302218"/>
    </source>
</evidence>
<dbReference type="Pfam" id="PF03779">
    <property type="entry name" value="SPW"/>
    <property type="match status" value="1"/>
</dbReference>
<dbReference type="EMBL" id="CP040330">
    <property type="protein sequence ID" value="QCS42263.1"/>
    <property type="molecule type" value="Genomic_DNA"/>
</dbReference>
<proteinExistence type="predicted"/>
<dbReference type="InterPro" id="IPR005530">
    <property type="entry name" value="SPW"/>
</dbReference>
<dbReference type="RefSeq" id="WP_138244756.1">
    <property type="nucleotide sequence ID" value="NZ_CP040330.1"/>
</dbReference>
<gene>
    <name evidence="4" type="ORF">FEJ81_07785</name>
</gene>
<feature type="compositionally biased region" description="Basic and acidic residues" evidence="1">
    <location>
        <begin position="14"/>
        <end position="28"/>
    </location>
</feature>
<dbReference type="AlphaFoldDB" id="A0A4P8WJK8"/>
<evidence type="ECO:0000313" key="4">
    <source>
        <dbReference type="EMBL" id="QCS42263.1"/>
    </source>
</evidence>
<sequence length="175" mass="18503">MSEYDGTENPETPWRGDEDGASEDDARGGEGLTGGDRTPYGPNPDERGKGLSAVAGLLGLALIVQALVLELAAGQFWNDALVGATLFVAGAYNYYRRSNEEFGSIGVASLVALLGLWLVASPFLLGTGSGLAETANDLGFWTDVVVGLLAVGLGSYSAYEIRERRRDVDVRRTVT</sequence>
<dbReference type="Proteomes" id="UP000302218">
    <property type="component" value="Chromosome"/>
</dbReference>
<organism evidence="4 5">
    <name type="scientific">Natrinema versiforme</name>
    <dbReference type="NCBI Taxonomy" id="88724"/>
    <lineage>
        <taxon>Archaea</taxon>
        <taxon>Methanobacteriati</taxon>
        <taxon>Methanobacteriota</taxon>
        <taxon>Stenosarchaea group</taxon>
        <taxon>Halobacteria</taxon>
        <taxon>Halobacteriales</taxon>
        <taxon>Natrialbaceae</taxon>
        <taxon>Natrinema</taxon>
    </lineage>
</organism>
<evidence type="ECO:0000256" key="2">
    <source>
        <dbReference type="SAM" id="Phobius"/>
    </source>
</evidence>
<feature type="domain" description="SPW repeat-containing integral membrane" evidence="3">
    <location>
        <begin position="53"/>
        <end position="154"/>
    </location>
</feature>
<keyword evidence="2" id="KW-1133">Transmembrane helix</keyword>
<reference evidence="5" key="1">
    <citation type="submission" date="2019-05" db="EMBL/GenBank/DDBJ databases">
        <title>Genome sequence and methylation pattern of the halophilic Archaeon Natrinema versiforme BOL5-4.</title>
        <authorList>
            <person name="DasSarma P."/>
            <person name="Anton B.P."/>
            <person name="DasSarma S.L."/>
            <person name="Martinez F.L."/>
            <person name="Guzman D."/>
            <person name="Roberts R.J."/>
            <person name="DasSarma S."/>
        </authorList>
    </citation>
    <scope>NUCLEOTIDE SEQUENCE [LARGE SCALE GENOMIC DNA]</scope>
    <source>
        <strain evidence="5">BOL5-4</strain>
    </source>
</reference>
<feature type="transmembrane region" description="Helical" evidence="2">
    <location>
        <begin position="102"/>
        <end position="120"/>
    </location>
</feature>
<dbReference type="KEGG" id="nvr:FEJ81_07785"/>
<feature type="region of interest" description="Disordered" evidence="1">
    <location>
        <begin position="1"/>
        <end position="46"/>
    </location>
</feature>
<name>A0A4P8WJK8_9EURY</name>
<dbReference type="GeneID" id="40265164"/>
<accession>A0A4P8WJK8</accession>
<feature type="transmembrane region" description="Helical" evidence="2">
    <location>
        <begin position="50"/>
        <end position="69"/>
    </location>
</feature>
<keyword evidence="2" id="KW-0472">Membrane</keyword>
<keyword evidence="2" id="KW-0812">Transmembrane</keyword>
<dbReference type="OrthoDB" id="169701at2157"/>
<protein>
    <recommendedName>
        <fullName evidence="3">SPW repeat-containing integral membrane domain-containing protein</fullName>
    </recommendedName>
</protein>